<feature type="region of interest" description="Disordered" evidence="1">
    <location>
        <begin position="3149"/>
        <end position="3239"/>
    </location>
</feature>
<dbReference type="InterPro" id="IPR046341">
    <property type="entry name" value="SET_dom_sf"/>
</dbReference>
<feature type="region of interest" description="Disordered" evidence="1">
    <location>
        <begin position="774"/>
        <end position="828"/>
    </location>
</feature>
<dbReference type="EMBL" id="HADY01007751">
    <property type="protein sequence ID" value="SBP46236.1"/>
    <property type="molecule type" value="Transcribed_RNA"/>
</dbReference>
<evidence type="ECO:0000256" key="1">
    <source>
        <dbReference type="SAM" id="MobiDB-lite"/>
    </source>
</evidence>
<feature type="compositionally biased region" description="Basic and acidic residues" evidence="1">
    <location>
        <begin position="1724"/>
        <end position="1745"/>
    </location>
</feature>
<feature type="compositionally biased region" description="Basic and acidic residues" evidence="1">
    <location>
        <begin position="1657"/>
        <end position="1671"/>
    </location>
</feature>
<feature type="compositionally biased region" description="Polar residues" evidence="1">
    <location>
        <begin position="206"/>
        <end position="219"/>
    </location>
</feature>
<dbReference type="SUPFAM" id="SSF57716">
    <property type="entry name" value="Glucocorticoid receptor-like (DNA-binding domain)"/>
    <property type="match status" value="2"/>
</dbReference>
<dbReference type="InterPro" id="IPR001214">
    <property type="entry name" value="SET_dom"/>
</dbReference>
<protein>
    <submittedName>
        <fullName evidence="3">Si:dkey-188c14.4</fullName>
    </submittedName>
</protein>
<dbReference type="Pfam" id="PF06467">
    <property type="entry name" value="zf-FCS"/>
    <property type="match status" value="2"/>
</dbReference>
<feature type="compositionally biased region" description="Basic and acidic residues" evidence="1">
    <location>
        <begin position="1805"/>
        <end position="1820"/>
    </location>
</feature>
<reference evidence="3" key="2">
    <citation type="submission" date="2016-06" db="EMBL/GenBank/DDBJ databases">
        <title>The genome of a short-lived fish provides insights into sex chromosome evolution and the genetic control of aging.</title>
        <authorList>
            <person name="Reichwald K."/>
            <person name="Felder M."/>
            <person name="Petzold A."/>
            <person name="Koch P."/>
            <person name="Groth M."/>
            <person name="Platzer M."/>
        </authorList>
    </citation>
    <scope>NUCLEOTIDE SEQUENCE</scope>
    <source>
        <tissue evidence="3">Brain</tissue>
    </source>
</reference>
<feature type="compositionally biased region" description="Pro residues" evidence="1">
    <location>
        <begin position="3181"/>
        <end position="3194"/>
    </location>
</feature>
<feature type="compositionally biased region" description="Acidic residues" evidence="1">
    <location>
        <begin position="1746"/>
        <end position="1755"/>
    </location>
</feature>
<feature type="compositionally biased region" description="Polar residues" evidence="1">
    <location>
        <begin position="1674"/>
        <end position="1685"/>
    </location>
</feature>
<dbReference type="InterPro" id="IPR011017">
    <property type="entry name" value="TRASH_dom"/>
</dbReference>
<feature type="compositionally biased region" description="Low complexity" evidence="1">
    <location>
        <begin position="3212"/>
        <end position="3239"/>
    </location>
</feature>
<feature type="region of interest" description="Disordered" evidence="1">
    <location>
        <begin position="1801"/>
        <end position="1835"/>
    </location>
</feature>
<reference evidence="3" key="1">
    <citation type="submission" date="2016-05" db="EMBL/GenBank/DDBJ databases">
        <authorList>
            <person name="Lavstsen T."/>
            <person name="Jespersen J.S."/>
        </authorList>
    </citation>
    <scope>NUCLEOTIDE SEQUENCE</scope>
    <source>
        <tissue evidence="3">Brain</tissue>
    </source>
</reference>
<feature type="compositionally biased region" description="Acidic residues" evidence="1">
    <location>
        <begin position="1022"/>
        <end position="1035"/>
    </location>
</feature>
<feature type="non-terminal residue" evidence="3">
    <location>
        <position position="3239"/>
    </location>
</feature>
<dbReference type="PROSITE" id="PS50280">
    <property type="entry name" value="SET"/>
    <property type="match status" value="2"/>
</dbReference>
<feature type="compositionally biased region" description="Polar residues" evidence="1">
    <location>
        <begin position="1038"/>
        <end position="1048"/>
    </location>
</feature>
<feature type="compositionally biased region" description="Basic and acidic residues" evidence="1">
    <location>
        <begin position="798"/>
        <end position="809"/>
    </location>
</feature>
<feature type="region of interest" description="Disordered" evidence="1">
    <location>
        <begin position="2353"/>
        <end position="2372"/>
    </location>
</feature>
<feature type="compositionally biased region" description="Acidic residues" evidence="1">
    <location>
        <begin position="785"/>
        <end position="796"/>
    </location>
</feature>
<feature type="region of interest" description="Disordered" evidence="1">
    <location>
        <begin position="183"/>
        <end position="251"/>
    </location>
</feature>
<feature type="region of interest" description="Disordered" evidence="1">
    <location>
        <begin position="2077"/>
        <end position="2123"/>
    </location>
</feature>
<feature type="compositionally biased region" description="Basic residues" evidence="1">
    <location>
        <begin position="1621"/>
        <end position="1638"/>
    </location>
</feature>
<feature type="region of interest" description="Disordered" evidence="1">
    <location>
        <begin position="3055"/>
        <end position="3137"/>
    </location>
</feature>
<feature type="compositionally biased region" description="Acidic residues" evidence="1">
    <location>
        <begin position="3078"/>
        <end position="3112"/>
    </location>
</feature>
<feature type="region of interest" description="Disordered" evidence="1">
    <location>
        <begin position="979"/>
        <end position="1056"/>
    </location>
</feature>
<dbReference type="Pfam" id="PF24900">
    <property type="entry name" value="TRASH_ZMYM4"/>
    <property type="match status" value="3"/>
</dbReference>
<feature type="compositionally biased region" description="Basic and acidic residues" evidence="1">
    <location>
        <begin position="2100"/>
        <end position="2109"/>
    </location>
</feature>
<accession>A0A1A7ZVB6</accession>
<feature type="compositionally biased region" description="Basic and acidic residues" evidence="1">
    <location>
        <begin position="819"/>
        <end position="828"/>
    </location>
</feature>
<dbReference type="PANTHER" id="PTHR33480:SF5">
    <property type="entry name" value="SI:DKEY-51D8.9"/>
    <property type="match status" value="1"/>
</dbReference>
<feature type="region of interest" description="Disordered" evidence="1">
    <location>
        <begin position="2385"/>
        <end position="2413"/>
    </location>
</feature>
<dbReference type="Gene3D" id="2.170.270.10">
    <property type="entry name" value="SET domain"/>
    <property type="match status" value="2"/>
</dbReference>
<proteinExistence type="predicted"/>
<feature type="compositionally biased region" description="Polar residues" evidence="1">
    <location>
        <begin position="2077"/>
        <end position="2097"/>
    </location>
</feature>
<organism evidence="3">
    <name type="scientific">Nothobranchius furzeri</name>
    <name type="common">Turquoise killifish</name>
    <dbReference type="NCBI Taxonomy" id="105023"/>
    <lineage>
        <taxon>Eukaryota</taxon>
        <taxon>Metazoa</taxon>
        <taxon>Chordata</taxon>
        <taxon>Craniata</taxon>
        <taxon>Vertebrata</taxon>
        <taxon>Euteleostomi</taxon>
        <taxon>Actinopterygii</taxon>
        <taxon>Neopterygii</taxon>
        <taxon>Teleostei</taxon>
        <taxon>Neoteleostei</taxon>
        <taxon>Acanthomorphata</taxon>
        <taxon>Ovalentaria</taxon>
        <taxon>Atherinomorphae</taxon>
        <taxon>Cyprinodontiformes</taxon>
        <taxon>Nothobranchiidae</taxon>
        <taxon>Nothobranchius</taxon>
    </lineage>
</organism>
<dbReference type="SMART" id="SM00317">
    <property type="entry name" value="SET"/>
    <property type="match status" value="2"/>
</dbReference>
<dbReference type="SUPFAM" id="SSF82199">
    <property type="entry name" value="SET domain"/>
    <property type="match status" value="2"/>
</dbReference>
<feature type="compositionally biased region" description="Low complexity" evidence="1">
    <location>
        <begin position="3158"/>
        <end position="3180"/>
    </location>
</feature>
<feature type="compositionally biased region" description="Low complexity" evidence="1">
    <location>
        <begin position="3195"/>
        <end position="3205"/>
    </location>
</feature>
<feature type="compositionally biased region" description="Basic and acidic residues" evidence="1">
    <location>
        <begin position="226"/>
        <end position="244"/>
    </location>
</feature>
<name>A0A1A7ZVB6_NOTFU</name>
<sequence length="3239" mass="360927">MKEQRRQAVAEQDARAHIVACKDKPFLIERFIDSDKGRGVFTCKAIKSSSFVIEYHGELISRGRKPEKSHRDMLKGFLYEFSWNGELWCVDASKEDLTLGRLVNDDHISPNCEMRKIVCEGKPHLCLFAVEDIFPGEEITFKHGESTIFIDFKHGESTIFIDFKHGESTIFIDFKHGEKKKKRMAADSHCDRSSSSDEEPAPIGVRSQNKLLDSSNETSRALIPPLEEKSCDESDSGKGGEPKHGKTSSMENPPFTIHNYCYVCGKGMIKAARHLKLHADNEPDIAKAFAFPAKSSQRRKLLDILRNRGNSQHNQQVLSSNTGVLKVRRRSRGDAADATCYSRCFYCKAMFKQSQLWRHVSSCAKKTSESITSGQMGALEDISPEESEFKHQIPSDVKKILSTMKQDEIPLVIRNDLLLIQLAKSLTRKFRKDPSKRDYIQRKLREMGRFLLELQKKAILSFEDALLPKNFFRVVTCMKKIVGFNDRDDSYVKPALALKLGNSLKRMGNLVLSQEKSSETMKTSARIFIEKCDREWRVSQKDVSSARGQKPSRPSTVPFTRDVQALYKYMESLSASATESLKTGEDSQVFNALSRVTLAQASVFSKSTLHVSEMSLKAFQERDGATQILSKNFIRINILSKGGQSVSVLLTSQLVGALTLLVSKRLACGVHENNPFLFAKPDSSESSHYHGSHCIKSFSSLCGAENPEHLWSDHLLKHIARVFQILNLENDELEHLSKLMGYDIRADQEYYRTPQAAAELAKIAKLLEAMEKGPLGKSKGKSLEEVEIEDQLEPDVEQSSRGKGTEKDSSPPQQSDDAEQSRRVAAEQDALEHIKARRDKSFLQERFIDSFKGRGVFTKEPIEPWTFVVEFRGNVCPAEEPSEENHGDALKDFLFYFSWNGTNWCIDASADDGTLGRLVNDDHINPNCKVMKMTHEEKPHLCLFAQKKILPGEEITFDYGGNSTRYVWRSKEVGEDVKMSETDSKAAGPSLVDEQDEDSAESFSYDESSGEEYVCAEKPDSDDSMSESELPEEGSSEQNDLTRFSSDGSDSEKAFRSPTCTNRNFCYVCDKPQGKISRHLFTHRNEEPEIAEAFSLPKHGKARQKLLQKLRSRGNYKHNQKVLKSRRGHLKVRKKTNLSSLEMSAACIYCKVLVRRNGFWKHLQTCSSKISNPPAESRAQILALVATGFTDPQHMSSDVKRMLKKLKKDEFGSLVLKDTYLLRLAHCLYHLSESKQRDSEISRKLRYLGRLLAILNEKSIFSFDEALKPQNFSSIVEAVAKLKGSSKDFSKRLVCAIPALLRKLANVKYAVVLNDRADKEVIEEAEEFMKLCAKEWPSNVPGPSKGPNPPTLPFIRDVQVLFKHIENILASAVKSLTLYECPPVYYALLKVIVAYALILNRNEDISHVTLQSFLERKDPELQETTDGRQIQFEDIFSKCTVKLHVATKVGQKVVLVLTPDLLSAITLLVEKRKTASVSEHNPYLLAKPNASSVCSPFHFLSTFIGFCGAKDPAFLRSPLFRKHMARVFQILILGNDELDLLAKHLGRDIQTEGEFYRTPEAAADIAKVLLLLSAVESGYPELFDGKSLEEIEIPDKLQPVVEQTRPAEDEDSSQADGASPSKRKSSAAKRKSRGRKRKKDEEDVNEQPEPNEEQQDAAEREKDKNSEKIPEEPPSQSKTTKSHTYFSDDDEGMNVDFSMDIDTDDYDDVRNEQSQADGDEENEERERKDHADEVVDTSEKSHLEEGGDEEEEAADSDGSPPPLRTAAKDKLAALLSRMKEVKILLPRLSLDKMETPINNLSIERPVNEHPAPVDDARREPPPPPPPPVEERNKPDPKKVVRMVCSTCEAVMMKGQTAYQMKGFAQVFCSKSCLLEKFPPSKATVKSCYYCFRDISQPLDLIMAVVDLKGTMKDFCSVSCLSFFKTNPSSMKTRHSLSSRFSTTSTQTFTSHCRTCKRTCSTPLEWTLDATIHKFCSSVCLETFCQDKLGACDYCSSACRRKPLRLKLEDDTKSICGQQCLQELKESMEVSQDCTMCGFPQLVSGMVDLKTNENVVLLFCSQSCIASYKLQPQNLERCQNTDPENTNSSLRQKQTGTDPEQESRSGDGRSDSNAAGNRPDAARSAETDDIARLIIQADDITCFSCFKRVMKGCKVYQLKRAKHLFCSASCVTELYPQVLFYIRKCFSCLQLITQPQKVILAPVDDSGTMRELCSEKCLSAVNSAQLQPRCKLCNKSCSSAFSVTVGGEVHRLCSNPCFTNFNKEDKSSWFICEICSSLCSSKRLVVKMKDDSKTVCGHECLVKLKEKAETSQPCPTCCTSHQLSDMVEKENDEGELDFFCSYRCMKVHKVQFCPPSDQKKSSQTPSSEEVDVKDVKPLMQSLLRIKEEPADEEFSQDRCDSVSSQEVKQEPDVPKEDLKISSVFSLLEDQKPAPSFLTQMDLNASCSTCQRVLMDGETVYQRKAHKDLFCSTSCLLKYYQMKSAKKTCHFCLQVIMEPQSVLQGSVDDTGTKKDFCSQICLSSFNYKRIMSNKLPVVAVASHSQCSVCSRYSVSKHEVILQDVVHKICSDPCFHRFCNINSLFMCENCGSRCNKPLRLKLEDGTKSLCGAECLTRFKQKIQTQQPCSMCRKAKLLSETVESRNGDVVELFCSKSCVTASKIQAVCASGAPLSCDNCSKTTVPVCHLAMWDASIRNFCSLTCAMVFRETQKDRFRNAKDAETQDDGDKPPEGLPCAQCQQIMQTAPTVIQNKNQLIFVCSSSCSQEFKRINDITGVCEHCKSKRIIKEVKKVDSKNHNFCSDGCFTLFLHGLEKKCKKFCSSCCFCRSVSKTVVTSEGQKFCSEGCRSKNKLLLNHLVKCDTCHRRGKLTQSLPLLGHVRRFCDLRCLLHFCRQEGGTVSSGSPSPDGAVESSPVITNVMSLSNILKRHLNASSGSPPLVPDSGVAAGLLTDIQTRVVGHAGVQTTPTELKNKSTVCVPLVHNKGVCCCVQTVETGSQTVGIRPKVIQKVIPLPVPVPVPIYVPLALNMYSQYTPTPAVLPVPLPVPLCVPGKQIGSEPTVEEAPIGSEPTVEEAPIGSVEEDFNLSPEEGTEPEDECEADTREENEEVMEEENPQTSSSRETFSSKDEPEPDSIPDPLLLLFFQTKHYKIPNPTVLNDPGAAPPDCAAPAATPPSVSAAPPAVSPSPSPTAPPPDSAALVAPFDSAAPPPAAASPSAAASPPSDSAASVAPPFDSAATPP</sequence>
<gene>
    <name evidence="3" type="primary">SI:DKEY-188C14.4</name>
</gene>
<dbReference type="Pfam" id="PF00856">
    <property type="entry name" value="SET"/>
    <property type="match status" value="2"/>
</dbReference>
<feature type="domain" description="SET" evidence="2">
    <location>
        <begin position="841"/>
        <end position="960"/>
    </location>
</feature>
<dbReference type="GO" id="GO:0008270">
    <property type="term" value="F:zinc ion binding"/>
    <property type="evidence" value="ECO:0007669"/>
    <property type="project" value="InterPro"/>
</dbReference>
<dbReference type="PANTHER" id="PTHR33480">
    <property type="entry name" value="SET DOMAIN-CONTAINING PROTEIN-RELATED"/>
    <property type="match status" value="1"/>
</dbReference>
<evidence type="ECO:0000259" key="2">
    <source>
        <dbReference type="PROSITE" id="PS50280"/>
    </source>
</evidence>
<feature type="compositionally biased region" description="Basic and acidic residues" evidence="1">
    <location>
        <begin position="184"/>
        <end position="195"/>
    </location>
</feature>
<dbReference type="SMART" id="SM00746">
    <property type="entry name" value="TRASH"/>
    <property type="match status" value="16"/>
</dbReference>
<feature type="compositionally biased region" description="Acidic residues" evidence="1">
    <location>
        <begin position="1687"/>
        <end position="1707"/>
    </location>
</feature>
<evidence type="ECO:0000313" key="3">
    <source>
        <dbReference type="EMBL" id="SBP46236.1"/>
    </source>
</evidence>
<feature type="compositionally biased region" description="Acidic residues" evidence="1">
    <location>
        <begin position="1642"/>
        <end position="1656"/>
    </location>
</feature>
<dbReference type="InterPro" id="IPR010507">
    <property type="entry name" value="Znf_MYM"/>
</dbReference>
<feature type="region of interest" description="Disordered" evidence="1">
    <location>
        <begin position="1594"/>
        <end position="1765"/>
    </location>
</feature>
<feature type="domain" description="SET" evidence="2">
    <location>
        <begin position="24"/>
        <end position="144"/>
    </location>
</feature>